<dbReference type="SUPFAM" id="SSF48452">
    <property type="entry name" value="TPR-like"/>
    <property type="match status" value="1"/>
</dbReference>
<dbReference type="EMBL" id="BAABFT010000013">
    <property type="protein sequence ID" value="GAA4333286.1"/>
    <property type="molecule type" value="Genomic_DNA"/>
</dbReference>
<protein>
    <recommendedName>
        <fullName evidence="4">Tetratricopeptide repeat protein</fullName>
    </recommendedName>
</protein>
<comment type="caution">
    <text evidence="2">The sequence shown here is derived from an EMBL/GenBank/DDBJ whole genome shotgun (WGS) entry which is preliminary data.</text>
</comment>
<keyword evidence="3" id="KW-1185">Reference proteome</keyword>
<dbReference type="Proteomes" id="UP001500582">
    <property type="component" value="Unassembled WGS sequence"/>
</dbReference>
<reference evidence="3" key="1">
    <citation type="journal article" date="2019" name="Int. J. Syst. Evol. Microbiol.">
        <title>The Global Catalogue of Microorganisms (GCM) 10K type strain sequencing project: providing services to taxonomists for standard genome sequencing and annotation.</title>
        <authorList>
            <consortium name="The Broad Institute Genomics Platform"/>
            <consortium name="The Broad Institute Genome Sequencing Center for Infectious Disease"/>
            <person name="Wu L."/>
            <person name="Ma J."/>
        </authorList>
    </citation>
    <scope>NUCLEOTIDE SEQUENCE [LARGE SCALE GENOMIC DNA]</scope>
    <source>
        <strain evidence="3">JCM 17705</strain>
    </source>
</reference>
<gene>
    <name evidence="2" type="ORF">GCM10023149_39960</name>
</gene>
<evidence type="ECO:0000256" key="1">
    <source>
        <dbReference type="SAM" id="SignalP"/>
    </source>
</evidence>
<proteinExistence type="predicted"/>
<evidence type="ECO:0008006" key="4">
    <source>
        <dbReference type="Google" id="ProtNLM"/>
    </source>
</evidence>
<sequence>MKKLLTLITIIIAVSIRSSAIAGDTDTLRIGLDSLKQQLQLTTNDSLKGPIYIQIAGEYMLQYDSLLNKRQKLNCQNEALNYTYQALHVYSKYSDTTGLRTSFDNLAKIYHTQKKYSQAKWFILQSNTLSRMKNDTANIITSLIKLAAIKTDIKDYTLAMRDLNEALELSTHTGVAPKQAVVQKSYARLYTKMKDKKKASIALRKSKLLSDTLRINSAKTLSIADNQPVKKKALNKRTAKPVVTKKLASI</sequence>
<dbReference type="Gene3D" id="1.25.40.10">
    <property type="entry name" value="Tetratricopeptide repeat domain"/>
    <property type="match status" value="1"/>
</dbReference>
<feature type="signal peptide" evidence="1">
    <location>
        <begin position="1"/>
        <end position="22"/>
    </location>
</feature>
<organism evidence="2 3">
    <name type="scientific">Mucilaginibacter gynuensis</name>
    <dbReference type="NCBI Taxonomy" id="1302236"/>
    <lineage>
        <taxon>Bacteria</taxon>
        <taxon>Pseudomonadati</taxon>
        <taxon>Bacteroidota</taxon>
        <taxon>Sphingobacteriia</taxon>
        <taxon>Sphingobacteriales</taxon>
        <taxon>Sphingobacteriaceae</taxon>
        <taxon>Mucilaginibacter</taxon>
    </lineage>
</organism>
<accession>A0ABP8H2P6</accession>
<dbReference type="InterPro" id="IPR011990">
    <property type="entry name" value="TPR-like_helical_dom_sf"/>
</dbReference>
<evidence type="ECO:0000313" key="2">
    <source>
        <dbReference type="EMBL" id="GAA4333286.1"/>
    </source>
</evidence>
<name>A0ABP8H2P6_9SPHI</name>
<keyword evidence="1" id="KW-0732">Signal</keyword>
<feature type="chain" id="PRO_5045872262" description="Tetratricopeptide repeat protein" evidence="1">
    <location>
        <begin position="23"/>
        <end position="250"/>
    </location>
</feature>
<dbReference type="RefSeq" id="WP_345212943.1">
    <property type="nucleotide sequence ID" value="NZ_BAABFT010000013.1"/>
</dbReference>
<evidence type="ECO:0000313" key="3">
    <source>
        <dbReference type="Proteomes" id="UP001500582"/>
    </source>
</evidence>